<evidence type="ECO:0000313" key="10">
    <source>
        <dbReference type="EMBL" id="ACU71235.1"/>
    </source>
</evidence>
<evidence type="ECO:0000256" key="3">
    <source>
        <dbReference type="ARBA" id="ARBA00022448"/>
    </source>
</evidence>
<organism evidence="10 11">
    <name type="scientific">Catenulispora acidiphila (strain DSM 44928 / JCM 14897 / NBRC 102108 / NRRL B-24433 / ID139908)</name>
    <dbReference type="NCBI Taxonomy" id="479433"/>
    <lineage>
        <taxon>Bacteria</taxon>
        <taxon>Bacillati</taxon>
        <taxon>Actinomycetota</taxon>
        <taxon>Actinomycetes</taxon>
        <taxon>Catenulisporales</taxon>
        <taxon>Catenulisporaceae</taxon>
        <taxon>Catenulispora</taxon>
    </lineage>
</organism>
<keyword evidence="7 8" id="KW-0472">Membrane</keyword>
<dbReference type="RefSeq" id="WP_012786528.1">
    <property type="nucleotide sequence ID" value="NC_013131.1"/>
</dbReference>
<evidence type="ECO:0000256" key="5">
    <source>
        <dbReference type="ARBA" id="ARBA00022692"/>
    </source>
</evidence>
<accession>C7QJL2</accession>
<dbReference type="PANTHER" id="PTHR30269:SF0">
    <property type="entry name" value="MEMBRANE TRANSPORTER PROTEIN YFCA-RELATED"/>
    <property type="match status" value="1"/>
</dbReference>
<keyword evidence="11" id="KW-1185">Reference proteome</keyword>
<feature type="transmembrane region" description="Helical" evidence="8">
    <location>
        <begin position="227"/>
        <end position="246"/>
    </location>
</feature>
<evidence type="ECO:0000256" key="4">
    <source>
        <dbReference type="ARBA" id="ARBA00022475"/>
    </source>
</evidence>
<dbReference type="PANTHER" id="PTHR30269">
    <property type="entry name" value="TRANSMEMBRANE PROTEIN YFCA"/>
    <property type="match status" value="1"/>
</dbReference>
<evidence type="ECO:0000313" key="11">
    <source>
        <dbReference type="Proteomes" id="UP000000851"/>
    </source>
</evidence>
<dbReference type="InterPro" id="IPR052017">
    <property type="entry name" value="TSUP"/>
</dbReference>
<dbReference type="EMBL" id="CP001700">
    <property type="protein sequence ID" value="ACU71235.1"/>
    <property type="molecule type" value="Genomic_DNA"/>
</dbReference>
<gene>
    <name evidence="10" type="ordered locus">Caci_2317</name>
</gene>
<dbReference type="Proteomes" id="UP000000851">
    <property type="component" value="Chromosome"/>
</dbReference>
<keyword evidence="6 8" id="KW-1133">Transmembrane helix</keyword>
<protein>
    <recommendedName>
        <fullName evidence="8">Probable membrane transporter protein</fullName>
    </recommendedName>
</protein>
<proteinExistence type="inferred from homology"/>
<dbReference type="InParanoid" id="C7QJL2"/>
<dbReference type="PROSITE" id="PS50850">
    <property type="entry name" value="MFS"/>
    <property type="match status" value="1"/>
</dbReference>
<dbReference type="InterPro" id="IPR020846">
    <property type="entry name" value="MFS_dom"/>
</dbReference>
<comment type="similarity">
    <text evidence="2 8">Belongs to the 4-toluene sulfonate uptake permease (TSUP) (TC 2.A.102) family.</text>
</comment>
<dbReference type="GO" id="GO:0005886">
    <property type="term" value="C:plasma membrane"/>
    <property type="evidence" value="ECO:0007669"/>
    <property type="project" value="UniProtKB-SubCell"/>
</dbReference>
<dbReference type="eggNOG" id="COG0730">
    <property type="taxonomic scope" value="Bacteria"/>
</dbReference>
<evidence type="ECO:0000256" key="6">
    <source>
        <dbReference type="ARBA" id="ARBA00022989"/>
    </source>
</evidence>
<keyword evidence="3" id="KW-0813">Transport</keyword>
<feature type="transmembrane region" description="Helical" evidence="8">
    <location>
        <begin position="166"/>
        <end position="187"/>
    </location>
</feature>
<dbReference type="KEGG" id="cai:Caci_2317"/>
<feature type="transmembrane region" description="Helical" evidence="8">
    <location>
        <begin position="199"/>
        <end position="221"/>
    </location>
</feature>
<feature type="domain" description="Major facilitator superfamily (MFS) profile" evidence="9">
    <location>
        <begin position="175"/>
        <end position="276"/>
    </location>
</feature>
<feature type="transmembrane region" description="Helical" evidence="8">
    <location>
        <begin position="78"/>
        <end position="99"/>
    </location>
</feature>
<keyword evidence="5 8" id="KW-0812">Transmembrane</keyword>
<dbReference type="HOGENOM" id="CLU_045498_7_0_11"/>
<evidence type="ECO:0000256" key="1">
    <source>
        <dbReference type="ARBA" id="ARBA00004651"/>
    </source>
</evidence>
<evidence type="ECO:0000259" key="9">
    <source>
        <dbReference type="PROSITE" id="PS50850"/>
    </source>
</evidence>
<dbReference type="AlphaFoldDB" id="C7QJL2"/>
<evidence type="ECO:0000256" key="2">
    <source>
        <dbReference type="ARBA" id="ARBA00009142"/>
    </source>
</evidence>
<dbReference type="GO" id="GO:0022857">
    <property type="term" value="F:transmembrane transporter activity"/>
    <property type="evidence" value="ECO:0007669"/>
    <property type="project" value="InterPro"/>
</dbReference>
<feature type="transmembrane region" description="Helical" evidence="8">
    <location>
        <begin position="258"/>
        <end position="275"/>
    </location>
</feature>
<sequence>MGIGEVAALLGAGMAAGTINTVVGSGTLITFPTLLAFGYTPLVANVTNTVGLVPGSASGIHGYRAEIAQFRGGGRYRLARLVAASTTGGTLGALLLFLLPAKAFKAIVPVLIGLALVLIVVQPRLSKRIAARRAAREGADGAEGAPGGVRQGGWGTVLAVFGTGLYGGYFGAAQGVLLMAILGLTYGDGMQVLNGVKNVLACVVNAIAAVVFIIVGAFGLGGSEHPSIQWGAALAIAVGALVGGKIGASVGRRLPPKALRALIIVVGLVAIGSMVL</sequence>
<dbReference type="Pfam" id="PF01925">
    <property type="entry name" value="TauE"/>
    <property type="match status" value="1"/>
</dbReference>
<reference evidence="10 11" key="1">
    <citation type="journal article" date="2009" name="Stand. Genomic Sci.">
        <title>Complete genome sequence of Catenulispora acidiphila type strain (ID 139908).</title>
        <authorList>
            <person name="Copeland A."/>
            <person name="Lapidus A."/>
            <person name="Glavina Del Rio T."/>
            <person name="Nolan M."/>
            <person name="Lucas S."/>
            <person name="Chen F."/>
            <person name="Tice H."/>
            <person name="Cheng J.F."/>
            <person name="Bruce D."/>
            <person name="Goodwin L."/>
            <person name="Pitluck S."/>
            <person name="Mikhailova N."/>
            <person name="Pati A."/>
            <person name="Ivanova N."/>
            <person name="Mavromatis K."/>
            <person name="Chen A."/>
            <person name="Palaniappan K."/>
            <person name="Chain P."/>
            <person name="Land M."/>
            <person name="Hauser L."/>
            <person name="Chang Y.J."/>
            <person name="Jeffries C.D."/>
            <person name="Chertkov O."/>
            <person name="Brettin T."/>
            <person name="Detter J.C."/>
            <person name="Han C."/>
            <person name="Ali Z."/>
            <person name="Tindall B.J."/>
            <person name="Goker M."/>
            <person name="Bristow J."/>
            <person name="Eisen J.A."/>
            <person name="Markowitz V."/>
            <person name="Hugenholtz P."/>
            <person name="Kyrpides N.C."/>
            <person name="Klenk H.P."/>
        </authorList>
    </citation>
    <scope>NUCLEOTIDE SEQUENCE [LARGE SCALE GENOMIC DNA]</scope>
    <source>
        <strain evidence="11">DSM 44928 / JCM 14897 / NBRC 102108 / NRRL B-24433 / ID139908</strain>
    </source>
</reference>
<name>C7QJL2_CATAD</name>
<dbReference type="STRING" id="479433.Caci_2317"/>
<feature type="transmembrane region" description="Helical" evidence="8">
    <location>
        <begin position="106"/>
        <end position="125"/>
    </location>
</feature>
<keyword evidence="4 8" id="KW-1003">Cell membrane</keyword>
<comment type="subcellular location">
    <subcellularLocation>
        <location evidence="1 8">Cell membrane</location>
        <topology evidence="1 8">Multi-pass membrane protein</topology>
    </subcellularLocation>
</comment>
<evidence type="ECO:0000256" key="8">
    <source>
        <dbReference type="RuleBase" id="RU363041"/>
    </source>
</evidence>
<dbReference type="InterPro" id="IPR002781">
    <property type="entry name" value="TM_pro_TauE-like"/>
</dbReference>
<evidence type="ECO:0000256" key="7">
    <source>
        <dbReference type="ARBA" id="ARBA00023136"/>
    </source>
</evidence>